<protein>
    <submittedName>
        <fullName evidence="1">Uncharacterized protein</fullName>
    </submittedName>
</protein>
<organism evidence="1">
    <name type="scientific">uncultured prokaryote</name>
    <dbReference type="NCBI Taxonomy" id="198431"/>
    <lineage>
        <taxon>unclassified sequences</taxon>
        <taxon>environmental samples</taxon>
    </lineage>
</organism>
<dbReference type="EMBL" id="LN852890">
    <property type="protein sequence ID" value="CRY94217.1"/>
    <property type="molecule type" value="Genomic_DNA"/>
</dbReference>
<proteinExistence type="predicted"/>
<evidence type="ECO:0000313" key="1">
    <source>
        <dbReference type="EMBL" id="CRY94217.1"/>
    </source>
</evidence>
<reference evidence="1" key="1">
    <citation type="submission" date="2015-06" db="EMBL/GenBank/DDBJ databases">
        <authorList>
            <person name="Joergensen T."/>
        </authorList>
    </citation>
    <scope>NUCLEOTIDE SEQUENCE</scope>
    <source>
        <strain evidence="1">RGRH0211</strain>
    </source>
</reference>
<accession>A0A0H5QDM4</accession>
<sequence length="54" mass="5549">MSGQADKDLEEVLERDTLDPALLAATLGTDTLDPALLAATLGTDTTDGVSDESD</sequence>
<name>A0A0H5QDM4_9ZZZZ</name>
<reference evidence="1" key="2">
    <citation type="submission" date="2015-07" db="EMBL/GenBank/DDBJ databases">
        <title>Plasmids, circular viruses and viroids from rat gut.</title>
        <authorList>
            <person name="Jorgensen T.J."/>
            <person name="Hansen M.A."/>
            <person name="Xu Z."/>
            <person name="Tabak M.A."/>
            <person name="Sorensen S.J."/>
            <person name="Hansen L.H."/>
        </authorList>
    </citation>
    <scope>NUCLEOTIDE SEQUENCE</scope>
    <source>
        <strain evidence="1">RGRH0211</strain>
    </source>
</reference>
<dbReference type="AlphaFoldDB" id="A0A0H5QDM4"/>